<dbReference type="Proteomes" id="UP000008514">
    <property type="component" value="Chromosome"/>
</dbReference>
<reference evidence="2" key="1">
    <citation type="submission" date="2006-03" db="EMBL/GenBank/DDBJ databases">
        <authorList>
            <person name="Bowman J."/>
            <person name="Ferriera S."/>
            <person name="Johnson J."/>
            <person name="Kravitz S."/>
            <person name="Halpern A."/>
            <person name="Remington K."/>
            <person name="Beeson K."/>
            <person name="Tran B."/>
            <person name="Rogers Y.-H."/>
            <person name="Friedman R."/>
            <person name="Venter J.C."/>
        </authorList>
    </citation>
    <scope>NUCLEOTIDE SEQUENCE [LARGE SCALE GENOMIC DNA]</scope>
    <source>
        <strain evidence="2">ATCC 700755</strain>
    </source>
</reference>
<proteinExistence type="predicted"/>
<sequence length="189" mass="21515">MKTAKLFLVILIAIACQSCSSDSDIDPEPTIDNGNGIHYKGVFYPLNTAIIRKKEFDVWNRAPSVYIRLFNADPLFDADDPFVINPKWLDINKFSFFYEATEVMTRTISPVLNYNMRINTDYDASHIHLATTILRYHTLLPENIAVSSAVHINAISADEIELDWEFTRPDGEIITGRYKGTYSDVSTEI</sequence>
<name>K4IJ22_PSYTT</name>
<organism evidence="2 3">
    <name type="scientific">Psychroflexus torquis (strain ATCC 700755 / CIP 106069 / ACAM 623)</name>
    <dbReference type="NCBI Taxonomy" id="313595"/>
    <lineage>
        <taxon>Bacteria</taxon>
        <taxon>Pseudomonadati</taxon>
        <taxon>Bacteroidota</taxon>
        <taxon>Flavobacteriia</taxon>
        <taxon>Flavobacteriales</taxon>
        <taxon>Flavobacteriaceae</taxon>
        <taxon>Psychroflexus</taxon>
    </lineage>
</organism>
<reference evidence="2" key="2">
    <citation type="submission" date="2012-09" db="EMBL/GenBank/DDBJ databases">
        <title>The complete sequence of Psychroflexus torquis an extreme psychrophile from sea-ice that is stimulated by light.</title>
        <authorList>
            <person name="Feng S."/>
            <person name="Powell S.M."/>
            <person name="Bowman J.P."/>
        </authorList>
    </citation>
    <scope>NUCLEOTIDE SEQUENCE [LARGE SCALE GENOMIC DNA]</scope>
    <source>
        <strain evidence="2">ATCC 700755</strain>
    </source>
</reference>
<dbReference type="STRING" id="313595.P700755_003782"/>
<feature type="signal peptide" evidence="1">
    <location>
        <begin position="1"/>
        <end position="20"/>
    </location>
</feature>
<protein>
    <submittedName>
        <fullName evidence="2">Uncharacterized protein</fullName>
    </submittedName>
</protein>
<dbReference type="RefSeq" id="WP_015025897.1">
    <property type="nucleotide sequence ID" value="NC_018721.1"/>
</dbReference>
<evidence type="ECO:0000313" key="3">
    <source>
        <dbReference type="Proteomes" id="UP000008514"/>
    </source>
</evidence>
<dbReference type="eggNOG" id="ENOG5033QBC">
    <property type="taxonomic scope" value="Bacteria"/>
</dbReference>
<accession>K4IJ22</accession>
<dbReference type="OrthoDB" id="1346821at2"/>
<dbReference type="PROSITE" id="PS51257">
    <property type="entry name" value="PROKAR_LIPOPROTEIN"/>
    <property type="match status" value="1"/>
</dbReference>
<dbReference type="HOGENOM" id="CLU_1433390_0_0_10"/>
<evidence type="ECO:0000313" key="2">
    <source>
        <dbReference type="EMBL" id="AFU70359.1"/>
    </source>
</evidence>
<gene>
    <name evidence="2" type="ordered locus">P700755_003782</name>
</gene>
<keyword evidence="1" id="KW-0732">Signal</keyword>
<dbReference type="EMBL" id="CP003879">
    <property type="protein sequence ID" value="AFU70359.1"/>
    <property type="molecule type" value="Genomic_DNA"/>
</dbReference>
<dbReference type="KEGG" id="ptq:P700755_003782"/>
<feature type="chain" id="PRO_5003879055" evidence="1">
    <location>
        <begin position="21"/>
        <end position="189"/>
    </location>
</feature>
<evidence type="ECO:0000256" key="1">
    <source>
        <dbReference type="SAM" id="SignalP"/>
    </source>
</evidence>
<keyword evidence="3" id="KW-1185">Reference proteome</keyword>
<dbReference type="AlphaFoldDB" id="K4IJ22"/>